<dbReference type="Gramene" id="Psat04G0431400-T1">
    <property type="protein sequence ID" value="KAI5420468.1"/>
    <property type="gene ID" value="KIW84_044314"/>
</dbReference>
<evidence type="ECO:0000256" key="4">
    <source>
        <dbReference type="ARBA" id="ARBA00022679"/>
    </source>
</evidence>
<protein>
    <recommendedName>
        <fullName evidence="9">H15 domain-containing protein</fullName>
    </recommendedName>
</protein>
<dbReference type="Pfam" id="PF03141">
    <property type="entry name" value="Methyltransf_29"/>
    <property type="match status" value="1"/>
</dbReference>
<sequence length="652" mass="72946">MSTVAQTKPKKKTAAANKPLSHPTFAEMITEAIANLKERTGSSQYAVTKFIEEKHEDSPPTFRKLVKFTYHRVTEEKSRIYLTTVVVASQINIYPHHRNSHSAHIVHQMAKDMGLTCQRRRLWSDELTAMSFAPKDGHENQIHIAFERGMGAMISAMSTKQLPFPTGSFELIHVETCYKSITNHTTSFTEEHKKNSKQLPLKSSPWTGHASDDKNLVISFSDDDNGSSDFEKGTAFNSASVIMRPNLSRNLSPVARNEVLAVMEDTENALQSSKKRAAGRELTRDTPLDDDEDDADLYTGTFKKASDEVLASQRIIKVGRRQQTNSTLSSNPFAGIRLSAPTESSAKPVEATAETLPEKAKDEETKQQLESKALEELAEKESIGENSKVDHEQSKDGSKIENEGNKEAADKESADEIDEIEKEPSTEEKNTENNDKSENSLTEFTFGSQHIRLFCLHSASTVIELGSGVGITGILYRKFCNKVVSTDYNEEVLKIINKNIELHLCPEDVSPTSHGLVAEKLKWGNTDQVHEILQKHPGGFDFVLGADICFQQSSIPLLFYSVRQLLQVKEGGKCKFILAYVSRAKVMDSMIISETSKFRMQMKRDWKITLHVSTESAAKNHPSMFHAQTCTRLVSIVPLVRNLIHYPKVSLQ</sequence>
<evidence type="ECO:0000313" key="10">
    <source>
        <dbReference type="EMBL" id="KAI5420468.1"/>
    </source>
</evidence>
<dbReference type="SUPFAM" id="SSF46785">
    <property type="entry name" value="Winged helix' DNA-binding domain"/>
    <property type="match status" value="1"/>
</dbReference>
<comment type="similarity">
    <text evidence="2">Belongs to the methyltransferase superfamily.</text>
</comment>
<evidence type="ECO:0000256" key="6">
    <source>
        <dbReference type="ARBA" id="ARBA00023180"/>
    </source>
</evidence>
<dbReference type="PANTHER" id="PTHR23108">
    <property type="entry name" value="METHYLTRANSFERASE-RELATED"/>
    <property type="match status" value="1"/>
</dbReference>
<dbReference type="GO" id="GO:0000786">
    <property type="term" value="C:nucleosome"/>
    <property type="evidence" value="ECO:0007669"/>
    <property type="project" value="InterPro"/>
</dbReference>
<dbReference type="InterPro" id="IPR004159">
    <property type="entry name" value="Put_SAM_MeTrfase"/>
</dbReference>
<dbReference type="Proteomes" id="UP001058974">
    <property type="component" value="Chromosome 4"/>
</dbReference>
<name>A0A9D4XHM1_PEA</name>
<dbReference type="GO" id="GO:0003677">
    <property type="term" value="F:DNA binding"/>
    <property type="evidence" value="ECO:0007669"/>
    <property type="project" value="InterPro"/>
</dbReference>
<dbReference type="GO" id="GO:0008276">
    <property type="term" value="F:protein methyltransferase activity"/>
    <property type="evidence" value="ECO:0007669"/>
    <property type="project" value="InterPro"/>
</dbReference>
<dbReference type="GO" id="GO:0005643">
    <property type="term" value="C:nuclear pore"/>
    <property type="evidence" value="ECO:0007669"/>
    <property type="project" value="InterPro"/>
</dbReference>
<dbReference type="SUPFAM" id="SSF53335">
    <property type="entry name" value="S-adenosyl-L-methionine-dependent methyltransferases"/>
    <property type="match status" value="1"/>
</dbReference>
<dbReference type="PANTHER" id="PTHR23108:SF3">
    <property type="entry name" value="METHYLTRANSFERASE FAMILY PROTEIN"/>
    <property type="match status" value="1"/>
</dbReference>
<feature type="domain" description="H15" evidence="9">
    <location>
        <begin position="21"/>
        <end position="107"/>
    </location>
</feature>
<keyword evidence="5" id="KW-0812">Transmembrane</keyword>
<dbReference type="InterPro" id="IPR015007">
    <property type="entry name" value="NUP2/50/61"/>
</dbReference>
<evidence type="ECO:0000313" key="11">
    <source>
        <dbReference type="Proteomes" id="UP001058974"/>
    </source>
</evidence>
<feature type="compositionally biased region" description="Polar residues" evidence="8">
    <location>
        <begin position="321"/>
        <end position="332"/>
    </location>
</feature>
<dbReference type="InterPro" id="IPR038899">
    <property type="entry name" value="METTL22"/>
</dbReference>
<evidence type="ECO:0000256" key="3">
    <source>
        <dbReference type="ARBA" id="ARBA00022603"/>
    </source>
</evidence>
<dbReference type="Pfam" id="PF00538">
    <property type="entry name" value="Linker_histone"/>
    <property type="match status" value="1"/>
</dbReference>
<feature type="compositionally biased region" description="Basic and acidic residues" evidence="8">
    <location>
        <begin position="278"/>
        <end position="287"/>
    </location>
</feature>
<dbReference type="Gene3D" id="3.40.50.150">
    <property type="entry name" value="Vaccinia Virus protein VP39"/>
    <property type="match status" value="1"/>
</dbReference>
<feature type="region of interest" description="Disordered" evidence="8">
    <location>
        <begin position="187"/>
        <end position="207"/>
    </location>
</feature>
<comment type="subcellular location">
    <subcellularLocation>
        <location evidence="7">Endomembrane system</location>
        <topology evidence="7">Single-pass membrane protein</topology>
    </subcellularLocation>
    <subcellularLocation>
        <location evidence="1">Membrane</location>
        <topology evidence="1">Single-pass type II membrane protein</topology>
    </subcellularLocation>
</comment>
<evidence type="ECO:0000256" key="1">
    <source>
        <dbReference type="ARBA" id="ARBA00004606"/>
    </source>
</evidence>
<proteinExistence type="inferred from homology"/>
<evidence type="ECO:0000256" key="8">
    <source>
        <dbReference type="SAM" id="MobiDB-lite"/>
    </source>
</evidence>
<dbReference type="GO" id="GO:0016020">
    <property type="term" value="C:membrane"/>
    <property type="evidence" value="ECO:0007669"/>
    <property type="project" value="UniProtKB-SubCell"/>
</dbReference>
<keyword evidence="5" id="KW-0735">Signal-anchor</keyword>
<reference evidence="10 11" key="1">
    <citation type="journal article" date="2022" name="Nat. Genet.">
        <title>Improved pea reference genome and pan-genome highlight genomic features and evolutionary characteristics.</title>
        <authorList>
            <person name="Yang T."/>
            <person name="Liu R."/>
            <person name="Luo Y."/>
            <person name="Hu S."/>
            <person name="Wang D."/>
            <person name="Wang C."/>
            <person name="Pandey M.K."/>
            <person name="Ge S."/>
            <person name="Xu Q."/>
            <person name="Li N."/>
            <person name="Li G."/>
            <person name="Huang Y."/>
            <person name="Saxena R.K."/>
            <person name="Ji Y."/>
            <person name="Li M."/>
            <person name="Yan X."/>
            <person name="He Y."/>
            <person name="Liu Y."/>
            <person name="Wang X."/>
            <person name="Xiang C."/>
            <person name="Varshney R.K."/>
            <person name="Ding H."/>
            <person name="Gao S."/>
            <person name="Zong X."/>
        </authorList>
    </citation>
    <scope>NUCLEOTIDE SEQUENCE [LARGE SCALE GENOMIC DNA]</scope>
    <source>
        <strain evidence="10 11">cv. Zhongwan 6</strain>
    </source>
</reference>
<comment type="caution">
    <text evidence="10">The sequence shown here is derived from an EMBL/GenBank/DDBJ whole genome shotgun (WGS) entry which is preliminary data.</text>
</comment>
<feature type="compositionally biased region" description="Basic and acidic residues" evidence="8">
    <location>
        <begin position="356"/>
        <end position="414"/>
    </location>
</feature>
<dbReference type="GO" id="GO:0032259">
    <property type="term" value="P:methylation"/>
    <property type="evidence" value="ECO:0007669"/>
    <property type="project" value="UniProtKB-KW"/>
</dbReference>
<evidence type="ECO:0000259" key="9">
    <source>
        <dbReference type="PROSITE" id="PS51504"/>
    </source>
</evidence>
<evidence type="ECO:0000256" key="7">
    <source>
        <dbReference type="ARBA" id="ARBA00037847"/>
    </source>
</evidence>
<dbReference type="PROSITE" id="PS51504">
    <property type="entry name" value="H15"/>
    <property type="match status" value="1"/>
</dbReference>
<dbReference type="InterPro" id="IPR036388">
    <property type="entry name" value="WH-like_DNA-bd_sf"/>
</dbReference>
<gene>
    <name evidence="10" type="ORF">KIW84_044314</name>
</gene>
<keyword evidence="4" id="KW-0808">Transferase</keyword>
<evidence type="ECO:0000256" key="2">
    <source>
        <dbReference type="ARBA" id="ARBA00008361"/>
    </source>
</evidence>
<dbReference type="Pfam" id="PF10294">
    <property type="entry name" value="Methyltransf_16"/>
    <property type="match status" value="1"/>
</dbReference>
<dbReference type="Pfam" id="PF08911">
    <property type="entry name" value="NUP50"/>
    <property type="match status" value="1"/>
</dbReference>
<feature type="compositionally biased region" description="Basic and acidic residues" evidence="8">
    <location>
        <begin position="422"/>
        <end position="438"/>
    </location>
</feature>
<accession>A0A9D4XHM1</accession>
<dbReference type="CDD" id="cd02440">
    <property type="entry name" value="AdoMet_MTases"/>
    <property type="match status" value="1"/>
</dbReference>
<dbReference type="InterPro" id="IPR019410">
    <property type="entry name" value="Methyltransf_16"/>
</dbReference>
<dbReference type="EMBL" id="JAMSHJ010000004">
    <property type="protein sequence ID" value="KAI5420468.1"/>
    <property type="molecule type" value="Genomic_DNA"/>
</dbReference>
<dbReference type="InterPro" id="IPR005818">
    <property type="entry name" value="Histone_H1/H5_H15"/>
</dbReference>
<dbReference type="GO" id="GO:0006334">
    <property type="term" value="P:nucleosome assembly"/>
    <property type="evidence" value="ECO:0007669"/>
    <property type="project" value="InterPro"/>
</dbReference>
<feature type="region of interest" description="Disordered" evidence="8">
    <location>
        <begin position="321"/>
        <end position="441"/>
    </location>
</feature>
<dbReference type="InterPro" id="IPR029063">
    <property type="entry name" value="SAM-dependent_MTases_sf"/>
</dbReference>
<dbReference type="AlphaFoldDB" id="A0A9D4XHM1"/>
<dbReference type="Gene3D" id="1.10.10.10">
    <property type="entry name" value="Winged helix-like DNA-binding domain superfamily/Winged helix DNA-binding domain"/>
    <property type="match status" value="1"/>
</dbReference>
<dbReference type="CDD" id="cd00073">
    <property type="entry name" value="H15"/>
    <property type="match status" value="1"/>
</dbReference>
<organism evidence="10 11">
    <name type="scientific">Pisum sativum</name>
    <name type="common">Garden pea</name>
    <name type="synonym">Lathyrus oleraceus</name>
    <dbReference type="NCBI Taxonomy" id="3888"/>
    <lineage>
        <taxon>Eukaryota</taxon>
        <taxon>Viridiplantae</taxon>
        <taxon>Streptophyta</taxon>
        <taxon>Embryophyta</taxon>
        <taxon>Tracheophyta</taxon>
        <taxon>Spermatophyta</taxon>
        <taxon>Magnoliopsida</taxon>
        <taxon>eudicotyledons</taxon>
        <taxon>Gunneridae</taxon>
        <taxon>Pentapetalae</taxon>
        <taxon>rosids</taxon>
        <taxon>fabids</taxon>
        <taxon>Fabales</taxon>
        <taxon>Fabaceae</taxon>
        <taxon>Papilionoideae</taxon>
        <taxon>50 kb inversion clade</taxon>
        <taxon>NPAAA clade</taxon>
        <taxon>Hologalegina</taxon>
        <taxon>IRL clade</taxon>
        <taxon>Fabeae</taxon>
        <taxon>Lathyrus</taxon>
    </lineage>
</organism>
<keyword evidence="6" id="KW-0325">Glycoprotein</keyword>
<evidence type="ECO:0000256" key="5">
    <source>
        <dbReference type="ARBA" id="ARBA00022968"/>
    </source>
</evidence>
<keyword evidence="3" id="KW-0489">Methyltransferase</keyword>
<dbReference type="SMART" id="SM00526">
    <property type="entry name" value="H15"/>
    <property type="match status" value="1"/>
</dbReference>
<dbReference type="InterPro" id="IPR036390">
    <property type="entry name" value="WH_DNA-bd_sf"/>
</dbReference>
<keyword evidence="11" id="KW-1185">Reference proteome</keyword>
<feature type="region of interest" description="Disordered" evidence="8">
    <location>
        <begin position="269"/>
        <end position="295"/>
    </location>
</feature>